<feature type="domain" description="Glycoside hydrolase family 65 C-terminal" evidence="8">
    <location>
        <begin position="726"/>
        <end position="787"/>
    </location>
</feature>
<evidence type="ECO:0000313" key="11">
    <source>
        <dbReference type="Proteomes" id="UP000282312"/>
    </source>
</evidence>
<evidence type="ECO:0000256" key="6">
    <source>
        <dbReference type="PIRSR" id="PIRSR036289-51"/>
    </source>
</evidence>
<sequence>MDGWAWCHEGYDPREEGLREVLCTVGNGYLASRGSAPEGSADGIHYPGTYAAGIYNRRTSEVADTRIDNECLVNLPNWLLLTFRMDTGPWFDIESVDLLDYRQELDLRHATLHRRMRFRDERGRVTAVTQRRFVHMRLQHVCVLETTFAAENWSGRLEVRSALDGNVRNTLVERYRRLASDHLHAVRTAEVSADSVLLEVQTNQSHVRVAMAARTTARGAARLDLHRRLVEREGWIGHDIAVDLGTDRAVTFEKVVTVFTSRDAAGLEPAEQAIRWLHRARDLGSLLATHVTAWRHLWERFSFGAGDNADETELLRIVRLHLLHLIQTVSLNSVDLDVGVPARGLHGEAYRGHVLWDELFVLPILNLRTPAVSRGLLLYRYRRLPEAREAALAAGYAGAMYPWQSGSDGREESQRLHLNPASGRWIPDPTHLQRHAGIAIGYNVWQYYQTTDDREFLTHYGAEMLLEIARFWGSIASYDPSRDRYVIKGVMGPDEFHSGYPGANDGGIDNNAYTNVMAVWILLRAKDALDALSSQTRAELLDTLQISADELGRWDDITRKMFIPFHDDGVISQFEGYHELTELDWNAYRERHGNIRRLDRILEAEGDNVNRYKASKQADVLMLFYLLSADELRDLLERLRYRLEPKMIPRTVDYYLARTSHGSTLSAVVHSWVLTRAHREQGVELFFRALRADVVNIEAGTTPEGIHLAAMAGSVDLLQRCFAGIETRGGQLLLNPYWPESLQALNFTIRYREHVLTVHLTGRTVQIASDAGKQQPIQVSCRDKTADLSPGSRLTFAF</sequence>
<dbReference type="RefSeq" id="WP_124772426.1">
    <property type="nucleotide sequence ID" value="NZ_QGSZ01000182.1"/>
</dbReference>
<reference evidence="10 11" key="1">
    <citation type="submission" date="2018-05" db="EMBL/GenBank/DDBJ databases">
        <title>Micromonospora from Atacama Desert.</title>
        <authorList>
            <person name="Carro L."/>
            <person name="Goodfellow M."/>
            <person name="Klenk H.-P."/>
        </authorList>
    </citation>
    <scope>NUCLEOTIDE SEQUENCE [LARGE SCALE GENOMIC DNA]</scope>
    <source>
        <strain evidence="10 11">LB39</strain>
    </source>
</reference>
<dbReference type="PIRSF" id="PIRSF036289">
    <property type="entry name" value="Glycosyl_hydrolase_malt_phosph"/>
    <property type="match status" value="1"/>
</dbReference>
<name>A0A3N9WSZ8_9ACTN</name>
<feature type="domain" description="Glycoside hydrolase family 65 N-terminal" evidence="9">
    <location>
        <begin position="9"/>
        <end position="262"/>
    </location>
</feature>
<dbReference type="GO" id="GO:0030246">
    <property type="term" value="F:carbohydrate binding"/>
    <property type="evidence" value="ECO:0007669"/>
    <property type="project" value="InterPro"/>
</dbReference>
<dbReference type="GO" id="GO:0004553">
    <property type="term" value="F:hydrolase activity, hydrolyzing O-glycosyl compounds"/>
    <property type="evidence" value="ECO:0007669"/>
    <property type="project" value="TreeGrafter"/>
</dbReference>
<dbReference type="InterPro" id="IPR008928">
    <property type="entry name" value="6-hairpin_glycosidase_sf"/>
</dbReference>
<comment type="caution">
    <text evidence="10">The sequence shown here is derived from an EMBL/GenBank/DDBJ whole genome shotgun (WGS) entry which is preliminary data.</text>
</comment>
<evidence type="ECO:0000256" key="4">
    <source>
        <dbReference type="ARBA" id="ARBA00023295"/>
    </source>
</evidence>
<dbReference type="Gene3D" id="2.70.98.40">
    <property type="entry name" value="Glycoside hydrolase, family 65, N-terminal domain"/>
    <property type="match status" value="1"/>
</dbReference>
<dbReference type="GO" id="GO:0005975">
    <property type="term" value="P:carbohydrate metabolic process"/>
    <property type="evidence" value="ECO:0007669"/>
    <property type="project" value="InterPro"/>
</dbReference>
<accession>A0A3N9WSZ8</accession>
<feature type="active site" description="Proton donor" evidence="5">
    <location>
        <position position="495"/>
    </location>
</feature>
<dbReference type="Pfam" id="PF03633">
    <property type="entry name" value="Glyco_hydro_65C"/>
    <property type="match status" value="1"/>
</dbReference>
<dbReference type="Proteomes" id="UP000282312">
    <property type="component" value="Unassembled WGS sequence"/>
</dbReference>
<dbReference type="EMBL" id="QGSZ01000182">
    <property type="protein sequence ID" value="RQX03870.1"/>
    <property type="molecule type" value="Genomic_DNA"/>
</dbReference>
<dbReference type="InterPro" id="IPR005196">
    <property type="entry name" value="Glyco_hydro_65_N"/>
</dbReference>
<evidence type="ECO:0000259" key="9">
    <source>
        <dbReference type="Pfam" id="PF03636"/>
    </source>
</evidence>
<dbReference type="FunFam" id="1.50.10.10:FF:000053">
    <property type="entry name" value="Putative glycosyl hydrolase"/>
    <property type="match status" value="1"/>
</dbReference>
<feature type="domain" description="Glycoside hydrolase family 65 central catalytic" evidence="7">
    <location>
        <begin position="319"/>
        <end position="715"/>
    </location>
</feature>
<keyword evidence="11" id="KW-1185">Reference proteome</keyword>
<comment type="similarity">
    <text evidence="1">Belongs to the glycosyl hydrolase 65 family.</text>
</comment>
<evidence type="ECO:0000259" key="7">
    <source>
        <dbReference type="Pfam" id="PF03632"/>
    </source>
</evidence>
<dbReference type="PANTHER" id="PTHR11051">
    <property type="entry name" value="GLYCOSYL HYDROLASE-RELATED"/>
    <property type="match status" value="1"/>
</dbReference>
<protein>
    <submittedName>
        <fullName evidence="10">Trehalose 6-phosphate phosphorylase</fullName>
    </submittedName>
</protein>
<dbReference type="SUPFAM" id="SSF48208">
    <property type="entry name" value="Six-hairpin glycosidases"/>
    <property type="match status" value="1"/>
</dbReference>
<dbReference type="InterPro" id="IPR005195">
    <property type="entry name" value="Glyco_hydro_65_M"/>
</dbReference>
<dbReference type="Pfam" id="PF03632">
    <property type="entry name" value="Glyco_hydro_65m"/>
    <property type="match status" value="1"/>
</dbReference>
<dbReference type="InterPro" id="IPR005194">
    <property type="entry name" value="Glyco_hydro_65_C"/>
</dbReference>
<dbReference type="InterPro" id="IPR012341">
    <property type="entry name" value="6hp_glycosidase-like_sf"/>
</dbReference>
<dbReference type="Pfam" id="PF03636">
    <property type="entry name" value="Glyco_hydro_65N"/>
    <property type="match status" value="1"/>
</dbReference>
<keyword evidence="4" id="KW-0378">Hydrolase</keyword>
<evidence type="ECO:0000313" key="10">
    <source>
        <dbReference type="EMBL" id="RQX03870.1"/>
    </source>
</evidence>
<evidence type="ECO:0000256" key="3">
    <source>
        <dbReference type="ARBA" id="ARBA00022679"/>
    </source>
</evidence>
<dbReference type="InterPro" id="IPR011013">
    <property type="entry name" value="Gal_mutarotase_sf_dom"/>
</dbReference>
<dbReference type="PANTHER" id="PTHR11051:SF8">
    <property type="entry name" value="PROTEIN-GLUCOSYLGALACTOSYLHYDROXYLYSINE GLUCOSIDASE"/>
    <property type="match status" value="1"/>
</dbReference>
<organism evidence="10 11">
    <name type="scientific">Micromonospora inaquosa</name>
    <dbReference type="NCBI Taxonomy" id="2203716"/>
    <lineage>
        <taxon>Bacteria</taxon>
        <taxon>Bacillati</taxon>
        <taxon>Actinomycetota</taxon>
        <taxon>Actinomycetes</taxon>
        <taxon>Micromonosporales</taxon>
        <taxon>Micromonosporaceae</taxon>
        <taxon>Micromonospora</taxon>
    </lineage>
</organism>
<keyword evidence="3" id="KW-0808">Transferase</keyword>
<feature type="binding site" evidence="6">
    <location>
        <begin position="616"/>
        <end position="617"/>
    </location>
    <ligand>
        <name>substrate</name>
    </ligand>
</feature>
<evidence type="ECO:0000256" key="5">
    <source>
        <dbReference type="PIRSR" id="PIRSR036289-50"/>
    </source>
</evidence>
<keyword evidence="4" id="KW-0326">Glycosidase</keyword>
<evidence type="ECO:0000256" key="1">
    <source>
        <dbReference type="ARBA" id="ARBA00006768"/>
    </source>
</evidence>
<feature type="binding site" evidence="6">
    <location>
        <begin position="356"/>
        <end position="357"/>
    </location>
    <ligand>
        <name>substrate</name>
    </ligand>
</feature>
<dbReference type="Gene3D" id="1.50.10.10">
    <property type="match status" value="1"/>
</dbReference>
<gene>
    <name evidence="10" type="ORF">DLJ59_11195</name>
</gene>
<dbReference type="AlphaFoldDB" id="A0A3N9WSZ8"/>
<evidence type="ECO:0000259" key="8">
    <source>
        <dbReference type="Pfam" id="PF03633"/>
    </source>
</evidence>
<dbReference type="OrthoDB" id="9816160at2"/>
<evidence type="ECO:0000256" key="2">
    <source>
        <dbReference type="ARBA" id="ARBA00022676"/>
    </source>
</evidence>
<dbReference type="GO" id="GO:0016757">
    <property type="term" value="F:glycosyltransferase activity"/>
    <property type="evidence" value="ECO:0007669"/>
    <property type="project" value="UniProtKB-KW"/>
</dbReference>
<dbReference type="Gene3D" id="2.60.420.10">
    <property type="entry name" value="Maltose phosphorylase, domain 3"/>
    <property type="match status" value="1"/>
</dbReference>
<dbReference type="InterPro" id="IPR037018">
    <property type="entry name" value="GH65_N"/>
</dbReference>
<keyword evidence="2" id="KW-0328">Glycosyltransferase</keyword>
<proteinExistence type="inferred from homology"/>
<dbReference type="InterPro" id="IPR017045">
    <property type="entry name" value="Malt_Pase/Glycosyl_Hdrlase"/>
</dbReference>
<dbReference type="SUPFAM" id="SSF74650">
    <property type="entry name" value="Galactose mutarotase-like"/>
    <property type="match status" value="1"/>
</dbReference>